<keyword evidence="1" id="KW-1133">Transmembrane helix</keyword>
<dbReference type="EMBL" id="AB187518">
    <property type="protein sequence ID" value="BAE06052.1"/>
    <property type="molecule type" value="mRNA"/>
</dbReference>
<dbReference type="OMA" id="ACQFEIA"/>
<protein>
    <recommendedName>
        <fullName evidence="1">High-affinity nitrate transporter</fullName>
    </recommendedName>
</protein>
<dbReference type="Gramene" id="Pp3c21_13230V3.3">
    <property type="protein sequence ID" value="Pp3c21_13230V3.3"/>
    <property type="gene ID" value="Pp3c21_13230"/>
</dbReference>
<evidence type="ECO:0000256" key="1">
    <source>
        <dbReference type="PIRNR" id="PIRNR012939"/>
    </source>
</evidence>
<dbReference type="OrthoDB" id="2015470at2759"/>
<feature type="chain" id="PRO_5014309417" description="High-affinity nitrate transporter" evidence="1">
    <location>
        <begin position="27"/>
        <end position="206"/>
    </location>
</feature>
<dbReference type="EnsemblPlants" id="Pp3c21_13230V3.3">
    <property type="protein sequence ID" value="Pp3c21_13230V3.3"/>
    <property type="gene ID" value="Pp3c21_13230"/>
</dbReference>
<feature type="signal peptide" evidence="1">
    <location>
        <begin position="1"/>
        <end position="26"/>
    </location>
</feature>
<proteinExistence type="evidence at transcript level"/>
<keyword evidence="1" id="KW-0534">Nitrate assimilation</keyword>
<dbReference type="GO" id="GO:0010167">
    <property type="term" value="P:response to nitrate"/>
    <property type="evidence" value="ECO:0000318"/>
    <property type="project" value="GO_Central"/>
</dbReference>
<dbReference type="eggNOG" id="ENOG502RXTZ">
    <property type="taxonomic scope" value="Eukaryota"/>
</dbReference>
<evidence type="ECO:0000313" key="4">
    <source>
        <dbReference type="EnsemblPlants" id="Pp3c21_13230V3.1"/>
    </source>
</evidence>
<dbReference type="PIRSF" id="PIRSF012939">
    <property type="entry name" value="Transpt_NO3_Nar2"/>
    <property type="match status" value="1"/>
</dbReference>
<dbReference type="Proteomes" id="UP000006727">
    <property type="component" value="Chromosome 21"/>
</dbReference>
<gene>
    <name evidence="2" type="primary">Nar2;1</name>
    <name evidence="4" type="synonym">LOC112273995</name>
    <name evidence="3" type="ORF">PHYPA_026107</name>
</gene>
<keyword evidence="1" id="KW-0812">Transmembrane</keyword>
<dbReference type="PaxDb" id="3218-PP1S132_47V6.1"/>
<reference evidence="4" key="4">
    <citation type="submission" date="2020-12" db="UniProtKB">
        <authorList>
            <consortium name="EnsemblPlants"/>
        </authorList>
    </citation>
    <scope>IDENTIFICATION</scope>
</reference>
<evidence type="ECO:0000313" key="2">
    <source>
        <dbReference type="EMBL" id="BAE06052.1"/>
    </source>
</evidence>
<dbReference type="EnsemblPlants" id="Pp3c21_13230V3.1">
    <property type="protein sequence ID" value="Pp3c21_13230V3.1"/>
    <property type="gene ID" value="Pp3c21_13230"/>
</dbReference>
<dbReference type="GO" id="GO:0005886">
    <property type="term" value="C:plasma membrane"/>
    <property type="evidence" value="ECO:0007669"/>
    <property type="project" value="UniProtKB-UniRule"/>
</dbReference>
<evidence type="ECO:0000313" key="5">
    <source>
        <dbReference type="Proteomes" id="UP000006727"/>
    </source>
</evidence>
<dbReference type="PANTHER" id="PTHR34806">
    <property type="entry name" value="HIGH-AFFINITY NITRATE TRANSPORTER 3.2"/>
    <property type="match status" value="1"/>
</dbReference>
<dbReference type="Pfam" id="PF16974">
    <property type="entry name" value="NAR2"/>
    <property type="match status" value="1"/>
</dbReference>
<reference evidence="3 5" key="2">
    <citation type="journal article" date="2008" name="Science">
        <title>The Physcomitrella genome reveals evolutionary insights into the conquest of land by plants.</title>
        <authorList>
            <person name="Rensing S."/>
            <person name="Lang D."/>
            <person name="Zimmer A."/>
            <person name="Terry A."/>
            <person name="Salamov A."/>
            <person name="Shapiro H."/>
            <person name="Nishiyama T."/>
            <person name="Perroud P.-F."/>
            <person name="Lindquist E."/>
            <person name="Kamisugi Y."/>
            <person name="Tanahashi T."/>
            <person name="Sakakibara K."/>
            <person name="Fujita T."/>
            <person name="Oishi K."/>
            <person name="Shin-I T."/>
            <person name="Kuroki Y."/>
            <person name="Toyoda A."/>
            <person name="Suzuki Y."/>
            <person name="Hashimoto A."/>
            <person name="Yamaguchi K."/>
            <person name="Sugano A."/>
            <person name="Kohara Y."/>
            <person name="Fujiyama A."/>
            <person name="Anterola A."/>
            <person name="Aoki S."/>
            <person name="Ashton N."/>
            <person name="Barbazuk W.B."/>
            <person name="Barker E."/>
            <person name="Bennetzen J."/>
            <person name="Bezanilla M."/>
            <person name="Blankenship R."/>
            <person name="Cho S.H."/>
            <person name="Dutcher S."/>
            <person name="Estelle M."/>
            <person name="Fawcett J.A."/>
            <person name="Gundlach H."/>
            <person name="Hanada K."/>
            <person name="Heyl A."/>
            <person name="Hicks K.A."/>
            <person name="Hugh J."/>
            <person name="Lohr M."/>
            <person name="Mayer K."/>
            <person name="Melkozernov A."/>
            <person name="Murata T."/>
            <person name="Nelson D."/>
            <person name="Pils B."/>
            <person name="Prigge M."/>
            <person name="Reiss B."/>
            <person name="Renner T."/>
            <person name="Rombauts S."/>
            <person name="Rushton P."/>
            <person name="Sanderfoot A."/>
            <person name="Schween G."/>
            <person name="Shiu S.-H."/>
            <person name="Stueber K."/>
            <person name="Theodoulou F.L."/>
            <person name="Tu H."/>
            <person name="Van de Peer Y."/>
            <person name="Verrier P.J."/>
            <person name="Waters E."/>
            <person name="Wood A."/>
            <person name="Yang L."/>
            <person name="Cove D."/>
            <person name="Cuming A."/>
            <person name="Hasebe M."/>
            <person name="Lucas S."/>
            <person name="Mishler D.B."/>
            <person name="Reski R."/>
            <person name="Grigoriev I."/>
            <person name="Quatrano R.S."/>
            <person name="Boore J.L."/>
        </authorList>
    </citation>
    <scope>NUCLEOTIDE SEQUENCE [LARGE SCALE GENOMIC DNA]</scope>
    <source>
        <strain evidence="4 5">cv. Gransden 2004</strain>
    </source>
</reference>
<dbReference type="EnsemblPlants" id="Pp3c21_13230V3.2">
    <property type="protein sequence ID" value="Pp3c21_13230V3.2"/>
    <property type="gene ID" value="Pp3c21_13230"/>
</dbReference>
<keyword evidence="1" id="KW-1003">Cell membrane</keyword>
<dbReference type="GO" id="GO:0042128">
    <property type="term" value="P:nitrate assimilation"/>
    <property type="evidence" value="ECO:0007669"/>
    <property type="project" value="UniProtKB-UniRule"/>
</dbReference>
<accession>A9SXC2</accession>
<dbReference type="HOGENOM" id="CLU_093989_0_0_1"/>
<organism evidence="2">
    <name type="scientific">Physcomitrium patens</name>
    <name type="common">Spreading-leaved earth moss</name>
    <name type="synonym">Physcomitrella patens</name>
    <dbReference type="NCBI Taxonomy" id="3218"/>
    <lineage>
        <taxon>Eukaryota</taxon>
        <taxon>Viridiplantae</taxon>
        <taxon>Streptophyta</taxon>
        <taxon>Embryophyta</taxon>
        <taxon>Bryophyta</taxon>
        <taxon>Bryophytina</taxon>
        <taxon>Bryopsida</taxon>
        <taxon>Funariidae</taxon>
        <taxon>Funariales</taxon>
        <taxon>Funariaceae</taxon>
        <taxon>Physcomitrium</taxon>
    </lineage>
</organism>
<keyword evidence="1" id="KW-0472">Membrane</keyword>
<comment type="function">
    <text evidence="1">Involved in nitrate transport.</text>
</comment>
<reference evidence="2" key="1">
    <citation type="journal article" date="2007" name="Plant Cell Physiol.">
        <title>Distinct roles of nitrate and nitrite in regulation of expression of the nitrate transport genes in the moss Physcomitrella patens.</title>
        <authorList>
            <person name="Tsujimoto R."/>
            <person name="Yamazaki H."/>
            <person name="Maeda S."/>
            <person name="Omata T."/>
        </authorList>
    </citation>
    <scope>NUCLEOTIDE SEQUENCE</scope>
</reference>
<accession>Q4LEX3</accession>
<reference evidence="3 5" key="3">
    <citation type="journal article" date="2018" name="Plant J.">
        <title>The Physcomitrella patens chromosome-scale assembly reveals moss genome structure and evolution.</title>
        <authorList>
            <person name="Lang D."/>
            <person name="Ullrich K.K."/>
            <person name="Murat F."/>
            <person name="Fuchs J."/>
            <person name="Jenkins J."/>
            <person name="Haas F.B."/>
            <person name="Piednoel M."/>
            <person name="Gundlach H."/>
            <person name="Van Bel M."/>
            <person name="Meyberg R."/>
            <person name="Vives C."/>
            <person name="Morata J."/>
            <person name="Symeonidi A."/>
            <person name="Hiss M."/>
            <person name="Muchero W."/>
            <person name="Kamisugi Y."/>
            <person name="Saleh O."/>
            <person name="Blanc G."/>
            <person name="Decker E.L."/>
            <person name="van Gessel N."/>
            <person name="Grimwood J."/>
            <person name="Hayes R.D."/>
            <person name="Graham S.W."/>
            <person name="Gunter L.E."/>
            <person name="McDaniel S.F."/>
            <person name="Hoernstein S.N.W."/>
            <person name="Larsson A."/>
            <person name="Li F.W."/>
            <person name="Perroud P.F."/>
            <person name="Phillips J."/>
            <person name="Ranjan P."/>
            <person name="Rokshar D.S."/>
            <person name="Rothfels C.J."/>
            <person name="Schneider L."/>
            <person name="Shu S."/>
            <person name="Stevenson D.W."/>
            <person name="Thummler F."/>
            <person name="Tillich M."/>
            <person name="Villarreal Aguilar J.C."/>
            <person name="Widiez T."/>
            <person name="Wong G.K."/>
            <person name="Wymore A."/>
            <person name="Zhang Y."/>
            <person name="Zimmer A.D."/>
            <person name="Quatrano R.S."/>
            <person name="Mayer K.F.X."/>
            <person name="Goodstein D."/>
            <person name="Casacuberta J.M."/>
            <person name="Vandepoele K."/>
            <person name="Reski R."/>
            <person name="Cuming A.C."/>
            <person name="Tuskan G.A."/>
            <person name="Maumus F."/>
            <person name="Salse J."/>
            <person name="Schmutz J."/>
            <person name="Rensing S.A."/>
        </authorList>
    </citation>
    <scope>NUCLEOTIDE SEQUENCE [LARGE SCALE GENOMIC DNA]</scope>
    <source>
        <strain evidence="4 5">cv. Gransden 2004</strain>
    </source>
</reference>
<sequence length="206" mass="22025">MDFSRKLSVALLIAAAILGLASHAEGQVLFSKLPKSLVVTATLPDGKPIGVVKTGEDSILVKWAVNTSAQIPASKVKTKLCFAVESQLLRGWRATKDDLKKDKTCLYNIATQDYTTAGGEVTYMLAKSIPGAKYFVRAYAVNADGVQVATGQSSPNKVANTFTVIPISGRHASIDIAVGVLSVFSVGSLFGFFILERIYLKRKKGV</sequence>
<accession>E1C9N5</accession>
<dbReference type="GO" id="GO:0015112">
    <property type="term" value="F:nitrate transmembrane transporter activity"/>
    <property type="evidence" value="ECO:0000318"/>
    <property type="project" value="GO_Central"/>
</dbReference>
<dbReference type="Gramene" id="Pp3c21_13230V3.1">
    <property type="protein sequence ID" value="Pp3c21_13230V3.1"/>
    <property type="gene ID" value="Pp3c21_13230"/>
</dbReference>
<dbReference type="AlphaFoldDB" id="Q4LEX3"/>
<comment type="similarity">
    <text evidence="1">Belongs to the NAR2 family.</text>
</comment>
<feature type="transmembrane region" description="Helical" evidence="1">
    <location>
        <begin position="176"/>
        <end position="195"/>
    </location>
</feature>
<dbReference type="PANTHER" id="PTHR34806:SF1">
    <property type="entry name" value="HIGH-AFFINITY NITRATE TRANSPORTER 3.1"/>
    <property type="match status" value="1"/>
</dbReference>
<dbReference type="InterPro" id="IPR016605">
    <property type="entry name" value="Transptr_NO3_Nar2"/>
</dbReference>
<name>Q4LEX3_PHYPA</name>
<dbReference type="EMBL" id="ABEU02000021">
    <property type="protein sequence ID" value="PNR31983.1"/>
    <property type="molecule type" value="Genomic_DNA"/>
</dbReference>
<keyword evidence="5" id="KW-1185">Reference proteome</keyword>
<dbReference type="Gramene" id="Pp3c21_13230V3.2">
    <property type="protein sequence ID" value="Pp3c21_13230V3.2"/>
    <property type="gene ID" value="Pp3c21_13230"/>
</dbReference>
<dbReference type="EMBL" id="AB231681">
    <property type="protein sequence ID" value="BAE45930.1"/>
    <property type="molecule type" value="Genomic_DNA"/>
</dbReference>
<keyword evidence="1" id="KW-0732">Signal</keyword>
<evidence type="ECO:0000313" key="3">
    <source>
        <dbReference type="EMBL" id="PNR31983.1"/>
    </source>
</evidence>